<dbReference type="CDD" id="cd06347">
    <property type="entry name" value="PBP1_ABC_LivK_ligand_binding-like"/>
    <property type="match status" value="1"/>
</dbReference>
<accession>A0ABM5YVC9</accession>
<keyword evidence="8" id="KW-1185">Reference proteome</keyword>
<organism evidence="7 8">
    <name type="scientific">Pseudodesulfovibrio indicus</name>
    <dbReference type="NCBI Taxonomy" id="1716143"/>
    <lineage>
        <taxon>Bacteria</taxon>
        <taxon>Pseudomonadati</taxon>
        <taxon>Thermodesulfobacteriota</taxon>
        <taxon>Desulfovibrionia</taxon>
        <taxon>Desulfovibrionales</taxon>
        <taxon>Desulfovibrionaceae</taxon>
    </lineage>
</organism>
<dbReference type="Gene3D" id="3.40.50.2300">
    <property type="match status" value="2"/>
</dbReference>
<dbReference type="PRINTS" id="PR00337">
    <property type="entry name" value="LEUILEVALBP"/>
</dbReference>
<evidence type="ECO:0000313" key="7">
    <source>
        <dbReference type="EMBL" id="AMK11395.1"/>
    </source>
</evidence>
<evidence type="ECO:0000256" key="3">
    <source>
        <dbReference type="ARBA" id="ARBA00022729"/>
    </source>
</evidence>
<dbReference type="SUPFAM" id="SSF53822">
    <property type="entry name" value="Periplasmic binding protein-like I"/>
    <property type="match status" value="1"/>
</dbReference>
<sequence length="367" mass="40048">MLSILALAVFASSEASAANPVRIAMITAKTGEAGPTNSLSFEAARYSVNVINGDRGILGRPVELLEYDNQSTPEGSAEAARQALADGAVAVVGCNWSSHSLAMAEVLQKARIPMITHMSTNPAVTWTGDYIFRACFTDELQGAGLAHFAGDKLRAKTAVILVDRGRTYSKGLAKSFAESFEAEGGAVLWTAEYDSGNLNPDMYLENVSQLDPDLLFVPGGYADVAAFFGRTARHNVRAARMSGDGISVKLYSYIGELADGVYFSGHWNRWVNTRLSREFVREYEKESGKIRENTQALVYDSFMLLREAMEWAGTTDGPEVRDALFRISGFEGVTGEITFDRNGDPIKPLTINQLRYGGLLYLEQVHP</sequence>
<dbReference type="InterPro" id="IPR000709">
    <property type="entry name" value="Leu_Ile_Val-bd"/>
</dbReference>
<dbReference type="InterPro" id="IPR051010">
    <property type="entry name" value="BCAA_transport"/>
</dbReference>
<evidence type="ECO:0000256" key="4">
    <source>
        <dbReference type="ARBA" id="ARBA00022970"/>
    </source>
</evidence>
<proteinExistence type="inferred from homology"/>
<feature type="domain" description="Leucine-binding protein" evidence="6">
    <location>
        <begin position="20"/>
        <end position="355"/>
    </location>
</feature>
<feature type="signal peptide" evidence="5">
    <location>
        <begin position="1"/>
        <end position="17"/>
    </location>
</feature>
<evidence type="ECO:0000313" key="8">
    <source>
        <dbReference type="Proteomes" id="UP000055611"/>
    </source>
</evidence>
<evidence type="ECO:0000259" key="6">
    <source>
        <dbReference type="Pfam" id="PF13458"/>
    </source>
</evidence>
<evidence type="ECO:0000256" key="1">
    <source>
        <dbReference type="ARBA" id="ARBA00010062"/>
    </source>
</evidence>
<reference evidence="7 8" key="1">
    <citation type="journal article" date="2016" name="Front. Microbiol.">
        <title>Genome Sequence of the Piezophilic, Mesophilic Sulfate-Reducing Bacterium Desulfovibrio indicus J2T.</title>
        <authorList>
            <person name="Cao J."/>
            <person name="Maignien L."/>
            <person name="Shao Z."/>
            <person name="Alain K."/>
            <person name="Jebbar M."/>
        </authorList>
    </citation>
    <scope>NUCLEOTIDE SEQUENCE [LARGE SCALE GENOMIC DNA]</scope>
    <source>
        <strain evidence="7 8">J2</strain>
    </source>
</reference>
<comment type="similarity">
    <text evidence="1">Belongs to the leucine-binding protein family.</text>
</comment>
<dbReference type="PANTHER" id="PTHR30483">
    <property type="entry name" value="LEUCINE-SPECIFIC-BINDING PROTEIN"/>
    <property type="match status" value="1"/>
</dbReference>
<feature type="chain" id="PRO_5047276780" description="Leucine-binding protein domain-containing protein" evidence="5">
    <location>
        <begin position="18"/>
        <end position="367"/>
    </location>
</feature>
<evidence type="ECO:0000256" key="2">
    <source>
        <dbReference type="ARBA" id="ARBA00022448"/>
    </source>
</evidence>
<name>A0ABM5YVC9_9BACT</name>
<dbReference type="Pfam" id="PF13458">
    <property type="entry name" value="Peripla_BP_6"/>
    <property type="match status" value="1"/>
</dbReference>
<gene>
    <name evidence="7" type="ORF">AWY79_09845</name>
</gene>
<dbReference type="InterPro" id="IPR028082">
    <property type="entry name" value="Peripla_BP_I"/>
</dbReference>
<dbReference type="Proteomes" id="UP000055611">
    <property type="component" value="Chromosome"/>
</dbReference>
<dbReference type="EMBL" id="CP014206">
    <property type="protein sequence ID" value="AMK11395.1"/>
    <property type="molecule type" value="Genomic_DNA"/>
</dbReference>
<keyword evidence="3 5" id="KW-0732">Signal</keyword>
<protein>
    <recommendedName>
        <fullName evidence="6">Leucine-binding protein domain-containing protein</fullName>
    </recommendedName>
</protein>
<evidence type="ECO:0000256" key="5">
    <source>
        <dbReference type="SAM" id="SignalP"/>
    </source>
</evidence>
<dbReference type="PANTHER" id="PTHR30483:SF6">
    <property type="entry name" value="PERIPLASMIC BINDING PROTEIN OF ABC TRANSPORTER FOR NATURAL AMINO ACIDS"/>
    <property type="match status" value="1"/>
</dbReference>
<keyword evidence="4" id="KW-0029">Amino-acid transport</keyword>
<keyword evidence="2" id="KW-0813">Transport</keyword>
<dbReference type="InterPro" id="IPR028081">
    <property type="entry name" value="Leu-bd"/>
</dbReference>